<dbReference type="Pfam" id="PF00083">
    <property type="entry name" value="Sugar_tr"/>
    <property type="match status" value="1"/>
</dbReference>
<feature type="transmembrane region" description="Helical" evidence="9">
    <location>
        <begin position="67"/>
        <end position="87"/>
    </location>
</feature>
<dbReference type="InterPro" id="IPR020846">
    <property type="entry name" value="MFS_dom"/>
</dbReference>
<dbReference type="Gene3D" id="1.20.1250.20">
    <property type="entry name" value="MFS general substrate transporter like domains"/>
    <property type="match status" value="1"/>
</dbReference>
<dbReference type="InterPro" id="IPR050360">
    <property type="entry name" value="MFS_Sugar_Transporters"/>
</dbReference>
<protein>
    <recommendedName>
        <fullName evidence="10">Major facilitator superfamily (MFS) profile domain-containing protein</fullName>
    </recommendedName>
</protein>
<evidence type="ECO:0000256" key="5">
    <source>
        <dbReference type="ARBA" id="ARBA00022989"/>
    </source>
</evidence>
<dbReference type="AlphaFoldDB" id="A0A814XXU7"/>
<keyword evidence="3 8" id="KW-0813">Transport</keyword>
<dbReference type="PROSITE" id="PS00217">
    <property type="entry name" value="SUGAR_TRANSPORT_2"/>
    <property type="match status" value="1"/>
</dbReference>
<dbReference type="InterPro" id="IPR003663">
    <property type="entry name" value="Sugar/inositol_transpt"/>
</dbReference>
<evidence type="ECO:0000256" key="9">
    <source>
        <dbReference type="SAM" id="Phobius"/>
    </source>
</evidence>
<dbReference type="GO" id="GO:0010255">
    <property type="term" value="P:glucose mediated signaling pathway"/>
    <property type="evidence" value="ECO:0007669"/>
    <property type="project" value="UniProtKB-ARBA"/>
</dbReference>
<comment type="caution">
    <text evidence="11">The sequence shown here is derived from an EMBL/GenBank/DDBJ whole genome shotgun (WGS) entry which is preliminary data.</text>
</comment>
<dbReference type="InterPro" id="IPR005828">
    <property type="entry name" value="MFS_sugar_transport-like"/>
</dbReference>
<dbReference type="PANTHER" id="PTHR48022:SF17">
    <property type="entry name" value="HEXOSE TRANSPORTER"/>
    <property type="match status" value="1"/>
</dbReference>
<feature type="transmembrane region" description="Helical" evidence="9">
    <location>
        <begin position="338"/>
        <end position="360"/>
    </location>
</feature>
<evidence type="ECO:0000259" key="10">
    <source>
        <dbReference type="PROSITE" id="PS50850"/>
    </source>
</evidence>
<comment type="similarity">
    <text evidence="2 8">Belongs to the major facilitator superfamily. Sugar transporter (TC 2.A.1.1) family.</text>
</comment>
<gene>
    <name evidence="11" type="ORF">JYZ213_LOCUS28046</name>
    <name evidence="12" type="ORF">OXD698_LOCUS8514</name>
</gene>
<keyword evidence="6 9" id="KW-0472">Membrane</keyword>
<evidence type="ECO:0000256" key="7">
    <source>
        <dbReference type="ARBA" id="ARBA00023180"/>
    </source>
</evidence>
<feature type="transmembrane region" description="Helical" evidence="9">
    <location>
        <begin position="442"/>
        <end position="461"/>
    </location>
</feature>
<dbReference type="Proteomes" id="UP000663845">
    <property type="component" value="Unassembled WGS sequence"/>
</dbReference>
<keyword evidence="7" id="KW-0325">Glycoprotein</keyword>
<feature type="transmembrane region" description="Helical" evidence="9">
    <location>
        <begin position="120"/>
        <end position="140"/>
    </location>
</feature>
<dbReference type="EMBL" id="CAJNOG010000400">
    <property type="protein sequence ID" value="CAF1221823.1"/>
    <property type="molecule type" value="Genomic_DNA"/>
</dbReference>
<evidence type="ECO:0000256" key="6">
    <source>
        <dbReference type="ARBA" id="ARBA00023136"/>
    </source>
</evidence>
<dbReference type="FunFam" id="1.20.1250.20:FF:000115">
    <property type="entry name" value="High-affinity glucose transporter"/>
    <property type="match status" value="1"/>
</dbReference>
<dbReference type="GO" id="GO:0005886">
    <property type="term" value="C:plasma membrane"/>
    <property type="evidence" value="ECO:0007669"/>
    <property type="project" value="UniProtKB-ARBA"/>
</dbReference>
<feature type="transmembrane region" description="Helical" evidence="9">
    <location>
        <begin position="372"/>
        <end position="395"/>
    </location>
</feature>
<comment type="subcellular location">
    <subcellularLocation>
        <location evidence="1">Membrane</location>
        <topology evidence="1">Multi-pass membrane protein</topology>
    </subcellularLocation>
</comment>
<accession>A0A814XXU7</accession>
<dbReference type="Proteomes" id="UP000663844">
    <property type="component" value="Unassembled WGS sequence"/>
</dbReference>
<feature type="transmembrane region" description="Helical" evidence="9">
    <location>
        <begin position="407"/>
        <end position="430"/>
    </location>
</feature>
<evidence type="ECO:0000256" key="1">
    <source>
        <dbReference type="ARBA" id="ARBA00004141"/>
    </source>
</evidence>
<feature type="transmembrane region" description="Helical" evidence="9">
    <location>
        <begin position="184"/>
        <end position="205"/>
    </location>
</feature>
<feature type="transmembrane region" description="Helical" evidence="9">
    <location>
        <begin position="152"/>
        <end position="172"/>
    </location>
</feature>
<reference evidence="11" key="1">
    <citation type="submission" date="2021-02" db="EMBL/GenBank/DDBJ databases">
        <authorList>
            <person name="Nowell W R."/>
        </authorList>
    </citation>
    <scope>NUCLEOTIDE SEQUENCE</scope>
</reference>
<evidence type="ECO:0000313" key="13">
    <source>
        <dbReference type="Proteomes" id="UP000663845"/>
    </source>
</evidence>
<dbReference type="GO" id="GO:0005536">
    <property type="term" value="F:D-glucose binding"/>
    <property type="evidence" value="ECO:0007669"/>
    <property type="project" value="UniProtKB-ARBA"/>
</dbReference>
<dbReference type="CDD" id="cd17356">
    <property type="entry name" value="MFS_HXT"/>
    <property type="match status" value="1"/>
</dbReference>
<feature type="transmembrane region" description="Helical" evidence="9">
    <location>
        <begin position="94"/>
        <end position="114"/>
    </location>
</feature>
<evidence type="ECO:0000313" key="12">
    <source>
        <dbReference type="EMBL" id="CAF3641772.1"/>
    </source>
</evidence>
<dbReference type="PRINTS" id="PR00171">
    <property type="entry name" value="SUGRTRNSPORT"/>
</dbReference>
<feature type="domain" description="Major facilitator superfamily (MFS) profile" evidence="10">
    <location>
        <begin position="18"/>
        <end position="464"/>
    </location>
</feature>
<dbReference type="PROSITE" id="PS50850">
    <property type="entry name" value="MFS"/>
    <property type="match status" value="1"/>
</dbReference>
<dbReference type="PROSITE" id="PS00216">
    <property type="entry name" value="SUGAR_TRANSPORT_1"/>
    <property type="match status" value="1"/>
</dbReference>
<sequence>MTVGIFAKFRQNPMAIIVSVFAAFGGFLYGYDTGIISGIIDMNYFLRTFGHQLPDRTYALTSNDKSLIVSILSAGTFVGALSGYPVGDYLGRRYGLILACIIFSIGVSCQTAAIATPLFIIGRVIAGIGVGMISCIVPMYQSECAPKWIRGAIVSAYQLFITIGLLVAAIVNNETKDIQSYACYRIPVGIQLIWALILLIGMFILPESPRYLVMKGRIEEAYNAQARLTSSQPKDPQVDIDIKELIANYELMQSYGGTTYADCFKMGSQKNLLRTLVGIFLQAWQQLTGINFIFYYGTSFFHSAGISQPFVITIVTNIVNVAMTIPGMLLMDRIGRRHVLIIGAIGMLICEYIIAIIGTAVGQSNDTAQKTLIAFVCIYIAFFASTWGPAAWVVTGELYPVSIRAKCMSLSSASNWLFNFALGYATPYMVDPDKGNMGSKVFFIWGSTCLGCLVFAIFCIWETKGLSLEQVNYLIRNSSPIKSAKLNKQLKSGVIVEGDIPKLELEIPNISTDIKMPNNDTLHQ</sequence>
<dbReference type="NCBIfam" id="TIGR00879">
    <property type="entry name" value="SP"/>
    <property type="match status" value="1"/>
</dbReference>
<proteinExistence type="inferred from homology"/>
<dbReference type="PANTHER" id="PTHR48022">
    <property type="entry name" value="PLASTIDIC GLUCOSE TRANSPORTER 4"/>
    <property type="match status" value="1"/>
</dbReference>
<name>A0A814XXU7_9BILA</name>
<keyword evidence="4 9" id="KW-0812">Transmembrane</keyword>
<evidence type="ECO:0000256" key="4">
    <source>
        <dbReference type="ARBA" id="ARBA00022692"/>
    </source>
</evidence>
<dbReference type="GO" id="GO:0005351">
    <property type="term" value="F:carbohydrate:proton symporter activity"/>
    <property type="evidence" value="ECO:0007669"/>
    <property type="project" value="TreeGrafter"/>
</dbReference>
<dbReference type="InterPro" id="IPR036259">
    <property type="entry name" value="MFS_trans_sf"/>
</dbReference>
<organism evidence="11 13">
    <name type="scientific">Adineta steineri</name>
    <dbReference type="NCBI Taxonomy" id="433720"/>
    <lineage>
        <taxon>Eukaryota</taxon>
        <taxon>Metazoa</taxon>
        <taxon>Spiralia</taxon>
        <taxon>Gnathifera</taxon>
        <taxon>Rotifera</taxon>
        <taxon>Eurotatoria</taxon>
        <taxon>Bdelloidea</taxon>
        <taxon>Adinetida</taxon>
        <taxon>Adinetidae</taxon>
        <taxon>Adineta</taxon>
    </lineage>
</organism>
<dbReference type="SUPFAM" id="SSF103473">
    <property type="entry name" value="MFS general substrate transporter"/>
    <property type="match status" value="1"/>
</dbReference>
<dbReference type="InterPro" id="IPR005829">
    <property type="entry name" value="Sugar_transporter_CS"/>
</dbReference>
<feature type="transmembrane region" description="Helical" evidence="9">
    <location>
        <begin position="275"/>
        <end position="298"/>
    </location>
</feature>
<keyword evidence="5 9" id="KW-1133">Transmembrane helix</keyword>
<evidence type="ECO:0000313" key="11">
    <source>
        <dbReference type="EMBL" id="CAF1221823.1"/>
    </source>
</evidence>
<feature type="transmembrane region" description="Helical" evidence="9">
    <location>
        <begin position="310"/>
        <end position="331"/>
    </location>
</feature>
<feature type="transmembrane region" description="Helical" evidence="9">
    <location>
        <begin position="12"/>
        <end position="31"/>
    </location>
</feature>
<evidence type="ECO:0000256" key="2">
    <source>
        <dbReference type="ARBA" id="ARBA00010992"/>
    </source>
</evidence>
<evidence type="ECO:0000256" key="8">
    <source>
        <dbReference type="RuleBase" id="RU003346"/>
    </source>
</evidence>
<evidence type="ECO:0000256" key="3">
    <source>
        <dbReference type="ARBA" id="ARBA00022448"/>
    </source>
</evidence>
<dbReference type="EMBL" id="CAJOAZ010000413">
    <property type="protein sequence ID" value="CAF3641772.1"/>
    <property type="molecule type" value="Genomic_DNA"/>
</dbReference>